<gene>
    <name evidence="6 7" type="primary">prmA</name>
    <name evidence="7" type="ORF">DSM106972_091050</name>
</gene>
<comment type="similarity">
    <text evidence="1 6">Belongs to the methyltransferase superfamily. PrmA family.</text>
</comment>
<name>A0A3S1IC79_9CYAN</name>
<keyword evidence="4 6" id="KW-0808">Transferase</keyword>
<evidence type="ECO:0000313" key="8">
    <source>
        <dbReference type="Proteomes" id="UP000271624"/>
    </source>
</evidence>
<dbReference type="HAMAP" id="MF_00735">
    <property type="entry name" value="Methyltr_PrmA"/>
    <property type="match status" value="1"/>
</dbReference>
<dbReference type="AlphaFoldDB" id="A0A3S1IC79"/>
<proteinExistence type="inferred from homology"/>
<dbReference type="OrthoDB" id="9785995at2"/>
<accession>A0A3S1IC79</accession>
<evidence type="ECO:0000256" key="1">
    <source>
        <dbReference type="ARBA" id="ARBA00009741"/>
    </source>
</evidence>
<feature type="binding site" evidence="6">
    <location>
        <position position="173"/>
    </location>
    <ligand>
        <name>S-adenosyl-L-methionine</name>
        <dbReference type="ChEBI" id="CHEBI:59789"/>
    </ligand>
</feature>
<keyword evidence="2 6" id="KW-0963">Cytoplasm</keyword>
<dbReference type="CDD" id="cd02440">
    <property type="entry name" value="AdoMet_MTases"/>
    <property type="match status" value="1"/>
</dbReference>
<evidence type="ECO:0000256" key="6">
    <source>
        <dbReference type="HAMAP-Rule" id="MF_00735"/>
    </source>
</evidence>
<comment type="subcellular location">
    <subcellularLocation>
        <location evidence="6">Cytoplasm</location>
    </subcellularLocation>
</comment>
<dbReference type="PANTHER" id="PTHR43648:SF1">
    <property type="entry name" value="ELECTRON TRANSFER FLAVOPROTEIN BETA SUBUNIT LYSINE METHYLTRANSFERASE"/>
    <property type="match status" value="1"/>
</dbReference>
<dbReference type="InterPro" id="IPR050078">
    <property type="entry name" value="Ribosomal_L11_MeTrfase_PrmA"/>
</dbReference>
<feature type="binding site" evidence="6">
    <location>
        <position position="195"/>
    </location>
    <ligand>
        <name>S-adenosyl-L-methionine</name>
        <dbReference type="ChEBI" id="CHEBI:59789"/>
    </ligand>
</feature>
<reference evidence="7" key="1">
    <citation type="submission" date="2018-12" db="EMBL/GenBank/DDBJ databases">
        <authorList>
            <person name="Will S."/>
            <person name="Neumann-Schaal M."/>
            <person name="Henke P."/>
        </authorList>
    </citation>
    <scope>NUCLEOTIDE SEQUENCE</scope>
    <source>
        <strain evidence="7">PCC 7102</strain>
    </source>
</reference>
<dbReference type="GO" id="GO:0032259">
    <property type="term" value="P:methylation"/>
    <property type="evidence" value="ECO:0007669"/>
    <property type="project" value="UniProtKB-KW"/>
</dbReference>
<comment type="function">
    <text evidence="6">Methylates ribosomal protein L11.</text>
</comment>
<dbReference type="Pfam" id="PF06325">
    <property type="entry name" value="PrmA"/>
    <property type="match status" value="1"/>
</dbReference>
<comment type="catalytic activity">
    <reaction evidence="6">
        <text>L-lysyl-[protein] + 3 S-adenosyl-L-methionine = N(6),N(6),N(6)-trimethyl-L-lysyl-[protein] + 3 S-adenosyl-L-homocysteine + 3 H(+)</text>
        <dbReference type="Rhea" id="RHEA:54192"/>
        <dbReference type="Rhea" id="RHEA-COMP:9752"/>
        <dbReference type="Rhea" id="RHEA-COMP:13826"/>
        <dbReference type="ChEBI" id="CHEBI:15378"/>
        <dbReference type="ChEBI" id="CHEBI:29969"/>
        <dbReference type="ChEBI" id="CHEBI:57856"/>
        <dbReference type="ChEBI" id="CHEBI:59789"/>
        <dbReference type="ChEBI" id="CHEBI:61961"/>
    </reaction>
</comment>
<dbReference type="InterPro" id="IPR004498">
    <property type="entry name" value="Ribosomal_PrmA_MeTrfase"/>
</dbReference>
<keyword evidence="7" id="KW-0687">Ribonucleoprotein</keyword>
<dbReference type="PIRSF" id="PIRSF000401">
    <property type="entry name" value="RPL11_MTase"/>
    <property type="match status" value="1"/>
</dbReference>
<protein>
    <recommendedName>
        <fullName evidence="6">Ribosomal protein L11 methyltransferase</fullName>
        <shortName evidence="6">L11 Mtase</shortName>
        <ecNumber evidence="6">2.1.1.-</ecNumber>
    </recommendedName>
</protein>
<reference evidence="7" key="2">
    <citation type="journal article" date="2019" name="Genome Biol. Evol.">
        <title>Day and night: Metabolic profiles and evolutionary relationships of six axenic non-marine cyanobacteria.</title>
        <authorList>
            <person name="Will S.E."/>
            <person name="Henke P."/>
            <person name="Boedeker C."/>
            <person name="Huang S."/>
            <person name="Brinkmann H."/>
            <person name="Rohde M."/>
            <person name="Jarek M."/>
            <person name="Friedl T."/>
            <person name="Seufert S."/>
            <person name="Schumacher M."/>
            <person name="Overmann J."/>
            <person name="Neumann-Schaal M."/>
            <person name="Petersen J."/>
        </authorList>
    </citation>
    <scope>NUCLEOTIDE SEQUENCE [LARGE SCALE GENOMIC DNA]</scope>
    <source>
        <strain evidence="7">PCC 7102</strain>
    </source>
</reference>
<evidence type="ECO:0000256" key="4">
    <source>
        <dbReference type="ARBA" id="ARBA00022679"/>
    </source>
</evidence>
<keyword evidence="3 6" id="KW-0489">Methyltransferase</keyword>
<dbReference type="RefSeq" id="WP_127087060.1">
    <property type="nucleotide sequence ID" value="NZ_RSCL01000043.1"/>
</dbReference>
<dbReference type="Proteomes" id="UP000271624">
    <property type="component" value="Unassembled WGS sequence"/>
</dbReference>
<dbReference type="GO" id="GO:0016279">
    <property type="term" value="F:protein-lysine N-methyltransferase activity"/>
    <property type="evidence" value="ECO:0007669"/>
    <property type="project" value="RHEA"/>
</dbReference>
<keyword evidence="5 6" id="KW-0949">S-adenosyl-L-methionine</keyword>
<dbReference type="Gene3D" id="3.40.50.150">
    <property type="entry name" value="Vaccinia Virus protein VP39"/>
    <property type="match status" value="1"/>
</dbReference>
<evidence type="ECO:0000313" key="7">
    <source>
        <dbReference type="EMBL" id="RUS95228.1"/>
    </source>
</evidence>
<dbReference type="EC" id="2.1.1.-" evidence="6"/>
<dbReference type="InterPro" id="IPR029063">
    <property type="entry name" value="SAM-dependent_MTases_sf"/>
</dbReference>
<dbReference type="SUPFAM" id="SSF53335">
    <property type="entry name" value="S-adenosyl-L-methionine-dependent methyltransferases"/>
    <property type="match status" value="1"/>
</dbReference>
<feature type="binding site" evidence="6">
    <location>
        <position position="139"/>
    </location>
    <ligand>
        <name>S-adenosyl-L-methionine</name>
        <dbReference type="ChEBI" id="CHEBI:59789"/>
    </ligand>
</feature>
<organism evidence="7 8">
    <name type="scientific">Dulcicalothrix desertica PCC 7102</name>
    <dbReference type="NCBI Taxonomy" id="232991"/>
    <lineage>
        <taxon>Bacteria</taxon>
        <taxon>Bacillati</taxon>
        <taxon>Cyanobacteriota</taxon>
        <taxon>Cyanophyceae</taxon>
        <taxon>Nostocales</taxon>
        <taxon>Calotrichaceae</taxon>
        <taxon>Dulcicalothrix</taxon>
    </lineage>
</organism>
<evidence type="ECO:0000256" key="3">
    <source>
        <dbReference type="ARBA" id="ARBA00022603"/>
    </source>
</evidence>
<sequence length="306" mass="33999">MANTWWEIQITCEPELEDSIFWRLEDFGCRGTASERKGDVNLVRAYLPQVKVHLIDLAALSLLLRQDALCIELPPPTLQWHLIDEQDWASSWKQYWHPQEIGDKFLINPAWLPMPTDSDRLVIKLDPGVAFGTGNHATTQLCLEALEMRFSDYGTSFTGENTKLDDVVIADIGCGSGILCVGAILLGAKKAYGVDTDPLAVKATMENRILNGIEADRLFSAEGSVETLAKILEQPADGIVCNILADVIIKLVPQITAITKPTTWGIFSGILVEQSKAVADVLEKHGWIVAALWKRKEWCCLNVRRC</sequence>
<feature type="binding site" evidence="6">
    <location>
        <position position="242"/>
    </location>
    <ligand>
        <name>S-adenosyl-L-methionine</name>
        <dbReference type="ChEBI" id="CHEBI:59789"/>
    </ligand>
</feature>
<dbReference type="PANTHER" id="PTHR43648">
    <property type="entry name" value="ELECTRON TRANSFER FLAVOPROTEIN BETA SUBUNIT LYSINE METHYLTRANSFERASE"/>
    <property type="match status" value="1"/>
</dbReference>
<dbReference type="GO" id="GO:0005737">
    <property type="term" value="C:cytoplasm"/>
    <property type="evidence" value="ECO:0007669"/>
    <property type="project" value="UniProtKB-SubCell"/>
</dbReference>
<evidence type="ECO:0000256" key="2">
    <source>
        <dbReference type="ARBA" id="ARBA00022490"/>
    </source>
</evidence>
<dbReference type="EMBL" id="RSCL01000043">
    <property type="protein sequence ID" value="RUS95228.1"/>
    <property type="molecule type" value="Genomic_DNA"/>
</dbReference>
<dbReference type="GO" id="GO:0005840">
    <property type="term" value="C:ribosome"/>
    <property type="evidence" value="ECO:0007669"/>
    <property type="project" value="UniProtKB-KW"/>
</dbReference>
<dbReference type="NCBIfam" id="TIGR00406">
    <property type="entry name" value="prmA"/>
    <property type="match status" value="1"/>
</dbReference>
<evidence type="ECO:0000256" key="5">
    <source>
        <dbReference type="ARBA" id="ARBA00022691"/>
    </source>
</evidence>
<keyword evidence="7" id="KW-0689">Ribosomal protein</keyword>
<keyword evidence="8" id="KW-1185">Reference proteome</keyword>
<comment type="caution">
    <text evidence="7">The sequence shown here is derived from an EMBL/GenBank/DDBJ whole genome shotgun (WGS) entry which is preliminary data.</text>
</comment>